<dbReference type="PANTHER" id="PTHR48207:SF3">
    <property type="entry name" value="SUCCINATE--HYDROXYMETHYLGLUTARATE COA-TRANSFERASE"/>
    <property type="match status" value="1"/>
</dbReference>
<reference evidence="2 3" key="1">
    <citation type="submission" date="2017-03" db="EMBL/GenBank/DDBJ databases">
        <title>Foreign affairs: Plasmid Transfer between Roseobacters and Rhizobia.</title>
        <authorList>
            <person name="Bartling P."/>
            <person name="Bunk B."/>
            <person name="Overmann J."/>
            <person name="Brinkmann H."/>
            <person name="Petersen J."/>
        </authorList>
    </citation>
    <scope>NUCLEOTIDE SEQUENCE [LARGE SCALE GENOMIC DNA]</scope>
    <source>
        <strain evidence="2 3">MACL11</strain>
    </source>
</reference>
<dbReference type="AlphaFoldDB" id="A0A1U9YVV1"/>
<protein>
    <submittedName>
        <fullName evidence="2">Formyl-coenzyme A transferase</fullName>
        <ecNumber evidence="2">2.8.3.16</ecNumber>
    </submittedName>
</protein>
<dbReference type="OrthoDB" id="9806585at2"/>
<dbReference type="SUPFAM" id="SSF89796">
    <property type="entry name" value="CoA-transferase family III (CaiB/BaiF)"/>
    <property type="match status" value="1"/>
</dbReference>
<dbReference type="InterPro" id="IPR050483">
    <property type="entry name" value="CoA-transferase_III_domain"/>
</dbReference>
<organism evidence="2 3">
    <name type="scientific">Martelella mediterranea DSM 17316</name>
    <dbReference type="NCBI Taxonomy" id="1122214"/>
    <lineage>
        <taxon>Bacteria</taxon>
        <taxon>Pseudomonadati</taxon>
        <taxon>Pseudomonadota</taxon>
        <taxon>Alphaproteobacteria</taxon>
        <taxon>Hyphomicrobiales</taxon>
        <taxon>Aurantimonadaceae</taxon>
        <taxon>Martelella</taxon>
    </lineage>
</organism>
<dbReference type="Gene3D" id="3.30.1540.10">
    <property type="entry name" value="formyl-coa transferase, domain 3"/>
    <property type="match status" value="1"/>
</dbReference>
<dbReference type="Proteomes" id="UP000191135">
    <property type="component" value="Chromosome"/>
</dbReference>
<gene>
    <name evidence="2" type="primary">frc_1</name>
    <name evidence="2" type="ORF">Mame_00184</name>
</gene>
<dbReference type="RefSeq" id="WP_018063381.1">
    <property type="nucleotide sequence ID" value="NZ_AQWH01000003.1"/>
</dbReference>
<dbReference type="InterPro" id="IPR003673">
    <property type="entry name" value="CoA-Trfase_fam_III"/>
</dbReference>
<keyword evidence="3" id="KW-1185">Reference proteome</keyword>
<accession>A0A1U9YVV1</accession>
<dbReference type="InterPro" id="IPR023606">
    <property type="entry name" value="CoA-Trfase_III_dom_1_sf"/>
</dbReference>
<dbReference type="Gene3D" id="3.40.50.10540">
    <property type="entry name" value="Crotonobetainyl-coa:carnitine coa-transferase, domain 1"/>
    <property type="match status" value="1"/>
</dbReference>
<dbReference type="PANTHER" id="PTHR48207">
    <property type="entry name" value="SUCCINATE--HYDROXYMETHYLGLUTARATE COA-TRANSFERASE"/>
    <property type="match status" value="1"/>
</dbReference>
<dbReference type="EC" id="2.8.3.16" evidence="2"/>
<dbReference type="GO" id="GO:0033608">
    <property type="term" value="F:formyl-CoA transferase activity"/>
    <property type="evidence" value="ECO:0007669"/>
    <property type="project" value="UniProtKB-EC"/>
</dbReference>
<dbReference type="EMBL" id="CP020330">
    <property type="protein sequence ID" value="AQZ49567.1"/>
    <property type="molecule type" value="Genomic_DNA"/>
</dbReference>
<dbReference type="Pfam" id="PF02515">
    <property type="entry name" value="CoA_transf_3"/>
    <property type="match status" value="1"/>
</dbReference>
<dbReference type="InterPro" id="IPR044855">
    <property type="entry name" value="CoA-Trfase_III_dom3_sf"/>
</dbReference>
<evidence type="ECO:0000313" key="3">
    <source>
        <dbReference type="Proteomes" id="UP000191135"/>
    </source>
</evidence>
<evidence type="ECO:0000313" key="2">
    <source>
        <dbReference type="EMBL" id="AQZ49567.1"/>
    </source>
</evidence>
<dbReference type="STRING" id="1122214.Mame_00184"/>
<name>A0A1U9YVV1_9HYPH</name>
<dbReference type="KEGG" id="mmed:Mame_00184"/>
<keyword evidence="1 2" id="KW-0808">Transferase</keyword>
<dbReference type="eggNOG" id="COG1804">
    <property type="taxonomic scope" value="Bacteria"/>
</dbReference>
<sequence>MRPLEGIRVVDFSRVLAGPFATQILAEMGASVTKVERPGDGDESRTFEPVFDNGMSAYYAAFNRSKRSIAVDLKSAAGRQLAFDLAAKADVLVENFLPGAMDRMGLGYEALSGANPNLVYVSNTGFGQTGPYRDRKGYDTIFQALSGVIDLTGFPDGPPAKVGVPFADLTSGLWIAISALTGLLGRTTTGKGCHVDLAMMDVQVSLLSLPAARYFALGETARRTGTEHLGRVPSAAFQCRGGEWLFVSASDQHWPMLCATLGLDAMAADESLARNLDRVNRRDEVNAALKTAIAGRERAELADALRAAGVPAGEVSTVPEILDDPHTNARGMVGGFDADGYRSMRGVKTPARFSGYEPHRFEAPPGLGADTRRVLAEDIGLSGEQIEKLFEKGIVA</sequence>
<proteinExistence type="predicted"/>
<evidence type="ECO:0000256" key="1">
    <source>
        <dbReference type="ARBA" id="ARBA00022679"/>
    </source>
</evidence>